<name>A0A6L8W9D2_9PROT</name>
<evidence type="ECO:0000256" key="1">
    <source>
        <dbReference type="SAM" id="Phobius"/>
    </source>
</evidence>
<organism evidence="2 3">
    <name type="scientific">Sneathiella litorea</name>
    <dbReference type="NCBI Taxonomy" id="2606216"/>
    <lineage>
        <taxon>Bacteria</taxon>
        <taxon>Pseudomonadati</taxon>
        <taxon>Pseudomonadota</taxon>
        <taxon>Alphaproteobacteria</taxon>
        <taxon>Sneathiellales</taxon>
        <taxon>Sneathiellaceae</taxon>
        <taxon>Sneathiella</taxon>
    </lineage>
</organism>
<keyword evidence="1" id="KW-0812">Transmembrane</keyword>
<comment type="caution">
    <text evidence="2">The sequence shown here is derived from an EMBL/GenBank/DDBJ whole genome shotgun (WGS) entry which is preliminary data.</text>
</comment>
<keyword evidence="3" id="KW-1185">Reference proteome</keyword>
<feature type="transmembrane region" description="Helical" evidence="1">
    <location>
        <begin position="6"/>
        <end position="27"/>
    </location>
</feature>
<proteinExistence type="predicted"/>
<dbReference type="Proteomes" id="UP000476030">
    <property type="component" value="Unassembled WGS sequence"/>
</dbReference>
<evidence type="ECO:0000313" key="2">
    <source>
        <dbReference type="EMBL" id="MZR30980.1"/>
    </source>
</evidence>
<dbReference type="EMBL" id="WTUW01000002">
    <property type="protein sequence ID" value="MZR30980.1"/>
    <property type="molecule type" value="Genomic_DNA"/>
</dbReference>
<sequence length="59" mass="6420">MVEGQILQLVALLAVLILVLPGFLYYTRRSGKAVLLRNIAIWLGVALVVAFLYKTFGGG</sequence>
<feature type="transmembrane region" description="Helical" evidence="1">
    <location>
        <begin position="34"/>
        <end position="53"/>
    </location>
</feature>
<evidence type="ECO:0000313" key="3">
    <source>
        <dbReference type="Proteomes" id="UP000476030"/>
    </source>
</evidence>
<keyword evidence="1" id="KW-0472">Membrane</keyword>
<accession>A0A6L8W9D2</accession>
<gene>
    <name evidence="2" type="ORF">GQE98_10075</name>
</gene>
<keyword evidence="1" id="KW-1133">Transmembrane helix</keyword>
<dbReference type="AlphaFoldDB" id="A0A6L8W9D2"/>
<reference evidence="2 3" key="1">
    <citation type="submission" date="2019-12" db="EMBL/GenBank/DDBJ databases">
        <title>Snethiella sp. nov. sp. isolated from sea sand.</title>
        <authorList>
            <person name="Kim J."/>
            <person name="Jeong S.E."/>
            <person name="Jung H.S."/>
            <person name="Jeon C.O."/>
        </authorList>
    </citation>
    <scope>NUCLEOTIDE SEQUENCE [LARGE SCALE GENOMIC DNA]</scope>
    <source>
        <strain evidence="2 3">DP05</strain>
    </source>
</reference>
<protein>
    <submittedName>
        <fullName evidence="2">Uncharacterized protein</fullName>
    </submittedName>
</protein>
<dbReference type="RefSeq" id="WP_161315519.1">
    <property type="nucleotide sequence ID" value="NZ_WTUW01000002.1"/>
</dbReference>